<feature type="region of interest" description="Disordered" evidence="2">
    <location>
        <begin position="277"/>
        <end position="302"/>
    </location>
</feature>
<sequence>MWTANRAPTRPQRTASIHSVASLHSASRPNSMISPQFSRRSGGYESDQSSDTANEDDLLVQHANFPQVPSSNMPAMWNPSPSHRTNSVSRLSQKFGNSNPPVAEIPQPAPLNTTHRHRHDHNENSPDDDATSRSSTLGGDEDIELPEKTPTFPVKKMALLKEYSSEHAAPHAPGPLESQLAILMKKLVFMERENPTVAVTPEEYKELQDRVKSLEAEKKTWNKRHEALFALRDEDVDNNIKIRGMLAKARRELEGMTKLRDDDLVNLQMVRSKLAEATRRLERLQPQPSNGRTSPARGRPGSMLLERRDTTDLFAVAKAAALEQRAMELERRNADLLSQLEVLKGGASIDDLNRMTAHKAWKDTVSDLETKVKAKDAEIARLRSSSTGSSAPAAPADWHRLDAIHEEHASYREKVGGKMQALRSEKEMLQKELHRKEDENHVLEAKVQSLQRRVTLM</sequence>
<accession>A0A1Y1ZML1</accession>
<gene>
    <name evidence="3" type="ORF">BCR34DRAFT_565068</name>
</gene>
<dbReference type="AlphaFoldDB" id="A0A1Y1ZML1"/>
<comment type="caution">
    <text evidence="3">The sequence shown here is derived from an EMBL/GenBank/DDBJ whole genome shotgun (WGS) entry which is preliminary data.</text>
</comment>
<feature type="region of interest" description="Disordered" evidence="2">
    <location>
        <begin position="1"/>
        <end position="52"/>
    </location>
</feature>
<dbReference type="OrthoDB" id="4186885at2759"/>
<keyword evidence="4" id="KW-1185">Reference proteome</keyword>
<proteinExistence type="predicted"/>
<feature type="region of interest" description="Disordered" evidence="2">
    <location>
        <begin position="66"/>
        <end position="150"/>
    </location>
</feature>
<protein>
    <submittedName>
        <fullName evidence="3">Uncharacterized protein</fullName>
    </submittedName>
</protein>
<evidence type="ECO:0000313" key="4">
    <source>
        <dbReference type="Proteomes" id="UP000193144"/>
    </source>
</evidence>
<feature type="compositionally biased region" description="Polar residues" evidence="2">
    <location>
        <begin position="11"/>
        <end position="39"/>
    </location>
</feature>
<reference evidence="3 4" key="1">
    <citation type="submission" date="2016-07" db="EMBL/GenBank/DDBJ databases">
        <title>Pervasive Adenine N6-methylation of Active Genes in Fungi.</title>
        <authorList>
            <consortium name="DOE Joint Genome Institute"/>
            <person name="Mondo S.J."/>
            <person name="Dannebaum R.O."/>
            <person name="Kuo R.C."/>
            <person name="Labutti K."/>
            <person name="Haridas S."/>
            <person name="Kuo A."/>
            <person name="Salamov A."/>
            <person name="Ahrendt S.R."/>
            <person name="Lipzen A."/>
            <person name="Sullivan W."/>
            <person name="Andreopoulos W.B."/>
            <person name="Clum A."/>
            <person name="Lindquist E."/>
            <person name="Daum C."/>
            <person name="Ramamoorthy G.K."/>
            <person name="Gryganskyi A."/>
            <person name="Culley D."/>
            <person name="Magnuson J.K."/>
            <person name="James T.Y."/>
            <person name="O'Malley M.A."/>
            <person name="Stajich J.E."/>
            <person name="Spatafora J.W."/>
            <person name="Visel A."/>
            <person name="Grigoriev I.V."/>
        </authorList>
    </citation>
    <scope>NUCLEOTIDE SEQUENCE [LARGE SCALE GENOMIC DNA]</scope>
    <source>
        <strain evidence="3 4">CBS 115471</strain>
    </source>
</reference>
<keyword evidence="1" id="KW-0175">Coiled coil</keyword>
<dbReference type="Proteomes" id="UP000193144">
    <property type="component" value="Unassembled WGS sequence"/>
</dbReference>
<evidence type="ECO:0000313" key="3">
    <source>
        <dbReference type="EMBL" id="ORY11480.1"/>
    </source>
</evidence>
<evidence type="ECO:0000256" key="2">
    <source>
        <dbReference type="SAM" id="MobiDB-lite"/>
    </source>
</evidence>
<feature type="compositionally biased region" description="Polar residues" evidence="2">
    <location>
        <begin position="67"/>
        <end position="100"/>
    </location>
</feature>
<feature type="coiled-coil region" evidence="1">
    <location>
        <begin position="197"/>
        <end position="224"/>
    </location>
</feature>
<feature type="coiled-coil region" evidence="1">
    <location>
        <begin position="412"/>
        <end position="453"/>
    </location>
</feature>
<organism evidence="3 4">
    <name type="scientific">Clohesyomyces aquaticus</name>
    <dbReference type="NCBI Taxonomy" id="1231657"/>
    <lineage>
        <taxon>Eukaryota</taxon>
        <taxon>Fungi</taxon>
        <taxon>Dikarya</taxon>
        <taxon>Ascomycota</taxon>
        <taxon>Pezizomycotina</taxon>
        <taxon>Dothideomycetes</taxon>
        <taxon>Pleosporomycetidae</taxon>
        <taxon>Pleosporales</taxon>
        <taxon>Lindgomycetaceae</taxon>
        <taxon>Clohesyomyces</taxon>
    </lineage>
</organism>
<name>A0A1Y1ZML1_9PLEO</name>
<dbReference type="EMBL" id="MCFA01000060">
    <property type="protein sequence ID" value="ORY11480.1"/>
    <property type="molecule type" value="Genomic_DNA"/>
</dbReference>
<evidence type="ECO:0000256" key="1">
    <source>
        <dbReference type="SAM" id="Coils"/>
    </source>
</evidence>